<dbReference type="Proteomes" id="UP000215335">
    <property type="component" value="Unassembled WGS sequence"/>
</dbReference>
<keyword evidence="3" id="KW-1185">Reference proteome</keyword>
<dbReference type="Gene3D" id="2.60.120.650">
    <property type="entry name" value="Cupin"/>
    <property type="match status" value="1"/>
</dbReference>
<name>A0A232F8B5_9HYME</name>
<feature type="chain" id="PRO_5012534015" evidence="1">
    <location>
        <begin position="18"/>
        <end position="93"/>
    </location>
</feature>
<dbReference type="AlphaFoldDB" id="A0A232F8B5"/>
<sequence>MLSLILFLIDMSHNISTQMNENCGDCPGINDPSYYVAGHNSFTDIHSEDTNFDSANLILGGLPDSMKLWLIIDKDSINYLATYYLKINNGNNI</sequence>
<dbReference type="EMBL" id="NNAY01000751">
    <property type="protein sequence ID" value="OXU26693.1"/>
    <property type="molecule type" value="Genomic_DNA"/>
</dbReference>
<evidence type="ECO:0000313" key="2">
    <source>
        <dbReference type="EMBL" id="OXU26693.1"/>
    </source>
</evidence>
<feature type="signal peptide" evidence="1">
    <location>
        <begin position="1"/>
        <end position="17"/>
    </location>
</feature>
<proteinExistence type="predicted"/>
<protein>
    <submittedName>
        <fullName evidence="2">Uncharacterized protein</fullName>
    </submittedName>
</protein>
<gene>
    <name evidence="2" type="ORF">TSAR_014555</name>
</gene>
<keyword evidence="1" id="KW-0732">Signal</keyword>
<reference evidence="2 3" key="1">
    <citation type="journal article" date="2017" name="Curr. Biol.">
        <title>The Evolution of Venom by Co-option of Single-Copy Genes.</title>
        <authorList>
            <person name="Martinson E.O."/>
            <person name="Mrinalini"/>
            <person name="Kelkar Y.D."/>
            <person name="Chang C.H."/>
            <person name="Werren J.H."/>
        </authorList>
    </citation>
    <scope>NUCLEOTIDE SEQUENCE [LARGE SCALE GENOMIC DNA]</scope>
    <source>
        <strain evidence="2 3">Alberta</strain>
        <tissue evidence="2">Whole body</tissue>
    </source>
</reference>
<evidence type="ECO:0000313" key="3">
    <source>
        <dbReference type="Proteomes" id="UP000215335"/>
    </source>
</evidence>
<accession>A0A232F8B5</accession>
<organism evidence="2 3">
    <name type="scientific">Trichomalopsis sarcophagae</name>
    <dbReference type="NCBI Taxonomy" id="543379"/>
    <lineage>
        <taxon>Eukaryota</taxon>
        <taxon>Metazoa</taxon>
        <taxon>Ecdysozoa</taxon>
        <taxon>Arthropoda</taxon>
        <taxon>Hexapoda</taxon>
        <taxon>Insecta</taxon>
        <taxon>Pterygota</taxon>
        <taxon>Neoptera</taxon>
        <taxon>Endopterygota</taxon>
        <taxon>Hymenoptera</taxon>
        <taxon>Apocrita</taxon>
        <taxon>Proctotrupomorpha</taxon>
        <taxon>Chalcidoidea</taxon>
        <taxon>Pteromalidae</taxon>
        <taxon>Pteromalinae</taxon>
        <taxon>Trichomalopsis</taxon>
    </lineage>
</organism>
<evidence type="ECO:0000256" key="1">
    <source>
        <dbReference type="SAM" id="SignalP"/>
    </source>
</evidence>
<comment type="caution">
    <text evidence="2">The sequence shown here is derived from an EMBL/GenBank/DDBJ whole genome shotgun (WGS) entry which is preliminary data.</text>
</comment>